<reference evidence="12" key="1">
    <citation type="submission" date="2025-08" db="UniProtKB">
        <authorList>
            <consortium name="RefSeq"/>
        </authorList>
    </citation>
    <scope>IDENTIFICATION</scope>
    <source>
        <tissue evidence="12">Testes</tissue>
    </source>
</reference>
<feature type="domain" description="C2H2-type" evidence="10">
    <location>
        <begin position="373"/>
        <end position="401"/>
    </location>
</feature>
<dbReference type="Pfam" id="PF00096">
    <property type="entry name" value="zf-C2H2"/>
    <property type="match status" value="4"/>
</dbReference>
<evidence type="ECO:0000256" key="5">
    <source>
        <dbReference type="ARBA" id="ARBA00022833"/>
    </source>
</evidence>
<evidence type="ECO:0000256" key="3">
    <source>
        <dbReference type="ARBA" id="ARBA00022737"/>
    </source>
</evidence>
<evidence type="ECO:0000256" key="6">
    <source>
        <dbReference type="ARBA" id="ARBA00023125"/>
    </source>
</evidence>
<sequence length="783" mass="89907">MNRKLMLTSKFGGFIALWISSEKQIGCTDMESFLSCEEPEFLTEKRTLFQKALDLTSKFKTRVFIIVSEIDNPSEYWGSVDFVKDFQTTGLKVRSHDVEIFPAMSSDIYLDSKTTLHSTVNSEDHQEMYRSIEPDEIERKELLIRGDSLNENTLSVKGDNSPTDTNVKANDVATKTSESDSEIVNINEKRKDSEKVIGNKVLIRGNSLNENTLFVKSEDSSTDTDVEANDVAMETSESDSEIVNINERRKDSGKIMRNKILPDSEEVYNEKKNHNKNAGGTKTVTSQKQVRKRMTIEERVSRISRLFEESYKSKPFSCDKCGKWFVTCAAWKVHLSEATCSKRKCRFCDIGFLMHKELQEHKLQNHPIKIPLFVCKICDKDFLHSNFLQNHRVKEHGMKQKIHKCDVCDKQFSRSDEVREHKLRHEEMKYTCSICGKKVPTALDLTSKFKAKVFIIVSEIDNPSEYWGSVDFVKEFHTTGLKVRSHDVEIFPAMSSDIYLDLHTTLDSAGTSEDHQVTDSIEPDEMEKTELSKHENSSNTTLHSTLASEDHQETYKSMESDETERKLSIHGNEATHFVRSEDSSTDTDVEANDFAMETSESESDIVSINEKDSGKILENEVLPESMEVQNKKLEINDNDAGCSKTLANQKLVRKKMTIEERVSRISRLFEESYKSKPYSCDKCAKLRAHVKTWHMVSIPVQCEVCGKQFRNKSQLRGHLAVHSDKKEECPICHKLFNLKQSLKKHLMVHSDDKPWQCHVCGYRCKLKENLGKHMRVHQKDNSC</sequence>
<evidence type="ECO:0000313" key="12">
    <source>
        <dbReference type="RefSeq" id="XP_006822708.1"/>
    </source>
</evidence>
<dbReference type="Proteomes" id="UP000694865">
    <property type="component" value="Unplaced"/>
</dbReference>
<gene>
    <name evidence="12" type="primary">LOC100378289</name>
</gene>
<comment type="subcellular location">
    <subcellularLocation>
        <location evidence="1">Nucleus</location>
    </subcellularLocation>
</comment>
<dbReference type="PANTHER" id="PTHR24404:SF114">
    <property type="entry name" value="KLUMPFUSS, ISOFORM B-RELATED"/>
    <property type="match status" value="1"/>
</dbReference>
<dbReference type="InterPro" id="IPR036236">
    <property type="entry name" value="Znf_C2H2_sf"/>
</dbReference>
<accession>A0ABM0MRR7</accession>
<keyword evidence="4 8" id="KW-0863">Zinc-finger</keyword>
<evidence type="ECO:0000256" key="1">
    <source>
        <dbReference type="ARBA" id="ARBA00004123"/>
    </source>
</evidence>
<dbReference type="GeneID" id="100378289"/>
<dbReference type="InterPro" id="IPR050589">
    <property type="entry name" value="Ikaros_C2H2-ZF"/>
</dbReference>
<dbReference type="PROSITE" id="PS00028">
    <property type="entry name" value="ZINC_FINGER_C2H2_1"/>
    <property type="match status" value="5"/>
</dbReference>
<feature type="domain" description="C2H2-type" evidence="10">
    <location>
        <begin position="727"/>
        <end position="754"/>
    </location>
</feature>
<protein>
    <submittedName>
        <fullName evidence="12">Gastrula zinc finger protein xFG20-1-like</fullName>
    </submittedName>
</protein>
<evidence type="ECO:0000256" key="8">
    <source>
        <dbReference type="PROSITE-ProRule" id="PRU00042"/>
    </source>
</evidence>
<feature type="region of interest" description="Disordered" evidence="9">
    <location>
        <begin position="510"/>
        <end position="550"/>
    </location>
</feature>
<keyword evidence="5" id="KW-0862">Zinc</keyword>
<dbReference type="PROSITE" id="PS50157">
    <property type="entry name" value="ZINC_FINGER_C2H2_2"/>
    <property type="match status" value="5"/>
</dbReference>
<keyword evidence="6" id="KW-0238">DNA-binding</keyword>
<feature type="region of interest" description="Disordered" evidence="9">
    <location>
        <begin position="271"/>
        <end position="291"/>
    </location>
</feature>
<dbReference type="Gene3D" id="3.30.160.60">
    <property type="entry name" value="Classic Zinc Finger"/>
    <property type="match status" value="5"/>
</dbReference>
<dbReference type="InterPro" id="IPR013087">
    <property type="entry name" value="Znf_C2H2_type"/>
</dbReference>
<feature type="compositionally biased region" description="Polar residues" evidence="9">
    <location>
        <begin position="276"/>
        <end position="288"/>
    </location>
</feature>
<dbReference type="PANTHER" id="PTHR24404">
    <property type="entry name" value="ZINC FINGER PROTEIN"/>
    <property type="match status" value="1"/>
</dbReference>
<evidence type="ECO:0000259" key="10">
    <source>
        <dbReference type="PROSITE" id="PS50157"/>
    </source>
</evidence>
<keyword evidence="7" id="KW-0539">Nucleus</keyword>
<dbReference type="SMART" id="SM00355">
    <property type="entry name" value="ZnF_C2H2"/>
    <property type="match status" value="7"/>
</dbReference>
<evidence type="ECO:0000256" key="7">
    <source>
        <dbReference type="ARBA" id="ARBA00023242"/>
    </source>
</evidence>
<evidence type="ECO:0000256" key="2">
    <source>
        <dbReference type="ARBA" id="ARBA00022723"/>
    </source>
</evidence>
<feature type="domain" description="C2H2-type" evidence="10">
    <location>
        <begin position="700"/>
        <end position="727"/>
    </location>
</feature>
<name>A0ABM0MRR7_SACKO</name>
<keyword evidence="11" id="KW-1185">Reference proteome</keyword>
<evidence type="ECO:0000313" key="11">
    <source>
        <dbReference type="Proteomes" id="UP000694865"/>
    </source>
</evidence>
<keyword evidence="2" id="KW-0479">Metal-binding</keyword>
<keyword evidence="3" id="KW-0677">Repeat</keyword>
<feature type="compositionally biased region" description="Polar residues" evidence="9">
    <location>
        <begin position="537"/>
        <end position="547"/>
    </location>
</feature>
<dbReference type="RefSeq" id="XP_006822708.1">
    <property type="nucleotide sequence ID" value="XM_006822645.1"/>
</dbReference>
<feature type="domain" description="C2H2-type" evidence="10">
    <location>
        <begin position="755"/>
        <end position="782"/>
    </location>
</feature>
<feature type="domain" description="C2H2-type" evidence="10">
    <location>
        <begin position="403"/>
        <end position="430"/>
    </location>
</feature>
<dbReference type="SUPFAM" id="SSF57667">
    <property type="entry name" value="beta-beta-alpha zinc fingers"/>
    <property type="match status" value="4"/>
</dbReference>
<feature type="compositionally biased region" description="Basic and acidic residues" evidence="9">
    <location>
        <begin position="526"/>
        <end position="536"/>
    </location>
</feature>
<proteinExistence type="predicted"/>
<evidence type="ECO:0000256" key="4">
    <source>
        <dbReference type="ARBA" id="ARBA00022771"/>
    </source>
</evidence>
<organism evidence="11 12">
    <name type="scientific">Saccoglossus kowalevskii</name>
    <name type="common">Acorn worm</name>
    <dbReference type="NCBI Taxonomy" id="10224"/>
    <lineage>
        <taxon>Eukaryota</taxon>
        <taxon>Metazoa</taxon>
        <taxon>Hemichordata</taxon>
        <taxon>Enteropneusta</taxon>
        <taxon>Harrimaniidae</taxon>
        <taxon>Saccoglossus</taxon>
    </lineage>
</organism>
<evidence type="ECO:0000256" key="9">
    <source>
        <dbReference type="SAM" id="MobiDB-lite"/>
    </source>
</evidence>